<comment type="caution">
    <text evidence="4">The sequence shown here is derived from an EMBL/GenBank/DDBJ whole genome shotgun (WGS) entry which is preliminary data.</text>
</comment>
<dbReference type="InterPro" id="IPR020476">
    <property type="entry name" value="Nudix_hydrolase"/>
</dbReference>
<dbReference type="PANTHER" id="PTHR43736:SF1">
    <property type="entry name" value="DIHYDRONEOPTERIN TRIPHOSPHATE DIPHOSPHATASE"/>
    <property type="match status" value="1"/>
</dbReference>
<dbReference type="InterPro" id="IPR020084">
    <property type="entry name" value="NUDIX_hydrolase_CS"/>
</dbReference>
<evidence type="ECO:0000256" key="1">
    <source>
        <dbReference type="ARBA" id="ARBA00022801"/>
    </source>
</evidence>
<dbReference type="GO" id="GO:0016787">
    <property type="term" value="F:hydrolase activity"/>
    <property type="evidence" value="ECO:0007669"/>
    <property type="project" value="UniProtKB-KW"/>
</dbReference>
<dbReference type="Pfam" id="PF00293">
    <property type="entry name" value="NUDIX"/>
    <property type="match status" value="1"/>
</dbReference>
<comment type="similarity">
    <text evidence="2">Belongs to the Nudix hydrolase family.</text>
</comment>
<evidence type="ECO:0000313" key="4">
    <source>
        <dbReference type="EMBL" id="PIT97642.1"/>
    </source>
</evidence>
<keyword evidence="1 2" id="KW-0378">Hydrolase</keyword>
<sequence length="141" mass="16094">MNRQNKQVRVGCGALIINEKDETLLIKRGTKAKNQSGIWSQPGGAIDFGETVEHAIKREIDEELDVTVKLIKYLCYTNQILNKESQHWVAISYLAEIIKGEPKNLEAHKHDDMRWFPVDKLPSKLSITTKDSTKAYLSSRK</sequence>
<dbReference type="Gene3D" id="3.90.79.10">
    <property type="entry name" value="Nucleoside Triphosphate Pyrophosphohydrolase"/>
    <property type="match status" value="1"/>
</dbReference>
<proteinExistence type="inferred from homology"/>
<evidence type="ECO:0000259" key="3">
    <source>
        <dbReference type="PROSITE" id="PS51462"/>
    </source>
</evidence>
<evidence type="ECO:0000256" key="2">
    <source>
        <dbReference type="RuleBase" id="RU003476"/>
    </source>
</evidence>
<evidence type="ECO:0000313" key="5">
    <source>
        <dbReference type="Proteomes" id="UP000228596"/>
    </source>
</evidence>
<accession>A0A2M6WXX8</accession>
<dbReference type="AlphaFoldDB" id="A0A2M6WXX8"/>
<protein>
    <submittedName>
        <fullName evidence="4">DNA mismatch repair protein MutT</fullName>
    </submittedName>
</protein>
<dbReference type="PROSITE" id="PS00893">
    <property type="entry name" value="NUDIX_BOX"/>
    <property type="match status" value="1"/>
</dbReference>
<reference evidence="5" key="1">
    <citation type="submission" date="2017-09" db="EMBL/GenBank/DDBJ databases">
        <title>Depth-based differentiation of microbial function through sediment-hosted aquifers and enrichment of novel symbionts in the deep terrestrial subsurface.</title>
        <authorList>
            <person name="Probst A.J."/>
            <person name="Ladd B."/>
            <person name="Jarett J.K."/>
            <person name="Geller-Mcgrath D.E."/>
            <person name="Sieber C.M.K."/>
            <person name="Emerson J.B."/>
            <person name="Anantharaman K."/>
            <person name="Thomas B.C."/>
            <person name="Malmstrom R."/>
            <person name="Stieglmeier M."/>
            <person name="Klingl A."/>
            <person name="Woyke T."/>
            <person name="Ryan C.M."/>
            <person name="Banfield J.F."/>
        </authorList>
    </citation>
    <scope>NUCLEOTIDE SEQUENCE [LARGE SCALE GENOMIC DNA]</scope>
</reference>
<name>A0A2M6WXX8_9BACT</name>
<feature type="domain" description="Nudix hydrolase" evidence="3">
    <location>
        <begin position="7"/>
        <end position="138"/>
    </location>
</feature>
<organism evidence="4 5">
    <name type="scientific">Candidatus Berkelbacteria bacterium CG10_big_fil_rev_8_21_14_0_10_41_12</name>
    <dbReference type="NCBI Taxonomy" id="1974513"/>
    <lineage>
        <taxon>Bacteria</taxon>
        <taxon>Candidatus Berkelbacteria</taxon>
    </lineage>
</organism>
<dbReference type="Proteomes" id="UP000228596">
    <property type="component" value="Unassembled WGS sequence"/>
</dbReference>
<dbReference type="InterPro" id="IPR015797">
    <property type="entry name" value="NUDIX_hydrolase-like_dom_sf"/>
</dbReference>
<dbReference type="SUPFAM" id="SSF55811">
    <property type="entry name" value="Nudix"/>
    <property type="match status" value="1"/>
</dbReference>
<dbReference type="PANTHER" id="PTHR43736">
    <property type="entry name" value="ADP-RIBOSE PYROPHOSPHATASE"/>
    <property type="match status" value="1"/>
</dbReference>
<gene>
    <name evidence="4" type="ORF">COT77_00220</name>
</gene>
<dbReference type="InterPro" id="IPR000086">
    <property type="entry name" value="NUDIX_hydrolase_dom"/>
</dbReference>
<dbReference type="EMBL" id="PEZV01000002">
    <property type="protein sequence ID" value="PIT97642.1"/>
    <property type="molecule type" value="Genomic_DNA"/>
</dbReference>
<dbReference type="PROSITE" id="PS51462">
    <property type="entry name" value="NUDIX"/>
    <property type="match status" value="1"/>
</dbReference>
<dbReference type="PRINTS" id="PR00502">
    <property type="entry name" value="NUDIXFAMILY"/>
</dbReference>